<gene>
    <name evidence="1" type="ORF">BLGHR1_15155</name>
</gene>
<dbReference type="EMBL" id="UNSH01000064">
    <property type="protein sequence ID" value="SZF04359.1"/>
    <property type="molecule type" value="Genomic_DNA"/>
</dbReference>
<reference evidence="1 2" key="1">
    <citation type="submission" date="2017-11" db="EMBL/GenBank/DDBJ databases">
        <authorList>
            <person name="Kracher B."/>
        </authorList>
    </citation>
    <scope>NUCLEOTIDE SEQUENCE [LARGE SCALE GENOMIC DNA]</scope>
    <source>
        <strain evidence="1 2">RACE1</strain>
    </source>
</reference>
<dbReference type="VEuPathDB" id="FungiDB:BLGHR1_15155"/>
<dbReference type="AlphaFoldDB" id="A0A383UX57"/>
<accession>A0A383UX57</accession>
<protein>
    <submittedName>
        <fullName evidence="1">Uncharacterized protein</fullName>
    </submittedName>
</protein>
<proteinExistence type="predicted"/>
<organism evidence="1 2">
    <name type="scientific">Blumeria hordei</name>
    <name type="common">Barley powdery mildew</name>
    <name type="synonym">Blumeria graminis f. sp. hordei</name>
    <dbReference type="NCBI Taxonomy" id="2867405"/>
    <lineage>
        <taxon>Eukaryota</taxon>
        <taxon>Fungi</taxon>
        <taxon>Dikarya</taxon>
        <taxon>Ascomycota</taxon>
        <taxon>Pezizomycotina</taxon>
        <taxon>Leotiomycetes</taxon>
        <taxon>Erysiphales</taxon>
        <taxon>Erysiphaceae</taxon>
        <taxon>Blumeria</taxon>
    </lineage>
</organism>
<dbReference type="Proteomes" id="UP000275772">
    <property type="component" value="Unassembled WGS sequence"/>
</dbReference>
<sequence length="241" mass="27932">MEFANSPSTSTLVLESSSDWTRWYEQFKYEANLLGIWSYLDPDTSSNLEPPSRTKPSVDIDDEIWRVDYRILAAEHSQQKRDLIRMAAFLWRTISQGYRDSLEKNISTRKQLHDLREMCKFTIFQQEANLESQIEKLAQGPQGQNHDQWAQAWIGVLISSKEIPNSVWTEQSLYREFVKTCLTVLPTFGEKLKAKIIEEDASKLKLNEAVRQYSSWASFSICLRLRITTEEVGQGNVSGQR</sequence>
<evidence type="ECO:0000313" key="2">
    <source>
        <dbReference type="Proteomes" id="UP000275772"/>
    </source>
</evidence>
<evidence type="ECO:0000313" key="1">
    <source>
        <dbReference type="EMBL" id="SZF04359.1"/>
    </source>
</evidence>
<name>A0A383UX57_BLUHO</name>